<accession>A0A1I4IW94</accession>
<feature type="transmembrane region" description="Helical" evidence="1">
    <location>
        <begin position="26"/>
        <end position="44"/>
    </location>
</feature>
<reference evidence="3" key="1">
    <citation type="submission" date="2016-10" db="EMBL/GenBank/DDBJ databases">
        <authorList>
            <person name="Varghese N."/>
            <person name="Submissions S."/>
        </authorList>
    </citation>
    <scope>NUCLEOTIDE SEQUENCE [LARGE SCALE GENOMIC DNA]</scope>
    <source>
        <strain evidence="3">Nm44</strain>
    </source>
</reference>
<protein>
    <submittedName>
        <fullName evidence="2">Uncharacterized protein</fullName>
    </submittedName>
</protein>
<organism evidence="2 3">
    <name type="scientific">Nitrosomonas communis</name>
    <dbReference type="NCBI Taxonomy" id="44574"/>
    <lineage>
        <taxon>Bacteria</taxon>
        <taxon>Pseudomonadati</taxon>
        <taxon>Pseudomonadota</taxon>
        <taxon>Betaproteobacteria</taxon>
        <taxon>Nitrosomonadales</taxon>
        <taxon>Nitrosomonadaceae</taxon>
        <taxon>Nitrosomonas</taxon>
    </lineage>
</organism>
<dbReference type="AlphaFoldDB" id="A0A1I4IW94"/>
<dbReference type="EMBL" id="FOUB01000001">
    <property type="protein sequence ID" value="SFL58530.1"/>
    <property type="molecule type" value="Genomic_DNA"/>
</dbReference>
<name>A0A1I4IW94_9PROT</name>
<proteinExistence type="predicted"/>
<evidence type="ECO:0000256" key="1">
    <source>
        <dbReference type="SAM" id="Phobius"/>
    </source>
</evidence>
<keyword evidence="3" id="KW-1185">Reference proteome</keyword>
<sequence length="57" mass="6374">MTPLLDKTKSVLHKTVKLFVANEYKLLFPDNFLVILFITVSVIGKGDCHGKKSGIVR</sequence>
<evidence type="ECO:0000313" key="2">
    <source>
        <dbReference type="EMBL" id="SFL58530.1"/>
    </source>
</evidence>
<keyword evidence="1" id="KW-1133">Transmembrane helix</keyword>
<gene>
    <name evidence="2" type="ORF">SAMN05421863_100187</name>
</gene>
<evidence type="ECO:0000313" key="3">
    <source>
        <dbReference type="Proteomes" id="UP000183287"/>
    </source>
</evidence>
<keyword evidence="1" id="KW-0472">Membrane</keyword>
<dbReference type="Proteomes" id="UP000183287">
    <property type="component" value="Unassembled WGS sequence"/>
</dbReference>
<keyword evidence="1" id="KW-0812">Transmembrane</keyword>